<dbReference type="RefSeq" id="WP_379928220.1">
    <property type="nucleotide sequence ID" value="NZ_JBHUMM010000007.1"/>
</dbReference>
<dbReference type="EMBL" id="JBHUMM010000007">
    <property type="protein sequence ID" value="MFD2670790.1"/>
    <property type="molecule type" value="Genomic_DNA"/>
</dbReference>
<dbReference type="InterPro" id="IPR024524">
    <property type="entry name" value="DUF3800"/>
</dbReference>
<reference evidence="2" key="1">
    <citation type="journal article" date="2019" name="Int. J. Syst. Evol. Microbiol.">
        <title>The Global Catalogue of Microorganisms (GCM) 10K type strain sequencing project: providing services to taxonomists for standard genome sequencing and annotation.</title>
        <authorList>
            <consortium name="The Broad Institute Genomics Platform"/>
            <consortium name="The Broad Institute Genome Sequencing Center for Infectious Disease"/>
            <person name="Wu L."/>
            <person name="Ma J."/>
        </authorList>
    </citation>
    <scope>NUCLEOTIDE SEQUENCE [LARGE SCALE GENOMIC DNA]</scope>
    <source>
        <strain evidence="2">KCTC 33676</strain>
    </source>
</reference>
<gene>
    <name evidence="1" type="ORF">ACFSUC_04090</name>
</gene>
<keyword evidence="2" id="KW-1185">Reference proteome</keyword>
<name>A0ABW5R7Q8_9BACL</name>
<comment type="caution">
    <text evidence="1">The sequence shown here is derived from an EMBL/GenBank/DDBJ whole genome shotgun (WGS) entry which is preliminary data.</text>
</comment>
<protein>
    <submittedName>
        <fullName evidence="1">DUF3800 domain-containing protein</fullName>
    </submittedName>
</protein>
<evidence type="ECO:0000313" key="2">
    <source>
        <dbReference type="Proteomes" id="UP001597497"/>
    </source>
</evidence>
<dbReference type="Pfam" id="PF12686">
    <property type="entry name" value="DUF3800"/>
    <property type="match status" value="1"/>
</dbReference>
<organism evidence="1 2">
    <name type="scientific">Marinicrinis sediminis</name>
    <dbReference type="NCBI Taxonomy" id="1652465"/>
    <lineage>
        <taxon>Bacteria</taxon>
        <taxon>Bacillati</taxon>
        <taxon>Bacillota</taxon>
        <taxon>Bacilli</taxon>
        <taxon>Bacillales</taxon>
        <taxon>Paenibacillaceae</taxon>
    </lineage>
</organism>
<evidence type="ECO:0000313" key="1">
    <source>
        <dbReference type="EMBL" id="MFD2670790.1"/>
    </source>
</evidence>
<accession>A0ABW5R7Q8</accession>
<dbReference type="Proteomes" id="UP001597497">
    <property type="component" value="Unassembled WGS sequence"/>
</dbReference>
<sequence>MIIDWRKRPTILEYWPNDSEFILGIDECGTPDIKYIKRCVRKGVVPDENHTQLTLTGIVHTRETHTELIESMNTIKYKYWKEGVCRYGNSLKRVCFHNKEIRKRNSPFNLVNYDEFFMELIDAIKLSKTRIISCSVNKVEFYNRYRDNETYKTSPIHPYKLSLEFVLERFCHRLNELNKKGFVLLESRGFKEDYRLLQDIKYLLDNGNYHNPKSHFENISGIYFNPKWSSIHDDKKSYVILEYADIISYFIHKQVKEGWASKNQIFNLIENKFYRYPNYYGWGLKVFPKK</sequence>
<proteinExistence type="predicted"/>